<dbReference type="InterPro" id="IPR003439">
    <property type="entry name" value="ABC_transporter-like_ATP-bd"/>
</dbReference>
<dbReference type="CDD" id="cd03293">
    <property type="entry name" value="ABC_NrtD_SsuB_transporters"/>
    <property type="match status" value="1"/>
</dbReference>
<reference evidence="5 6" key="1">
    <citation type="journal article" date="2015" name="Int. J. Syst. Evol. Microbiol.">
        <title>Amycolatopsis rhabdoformis sp. nov., an actinomycete isolated from a tropical forest soil.</title>
        <authorList>
            <person name="Souza W.R."/>
            <person name="Silva R.E."/>
            <person name="Goodfellow M."/>
            <person name="Busarakam K."/>
            <person name="Figueiro F.S."/>
            <person name="Ferreira D."/>
            <person name="Rodrigues-Filho E."/>
            <person name="Moraes L.A.B."/>
            <person name="Zucchi T.D."/>
        </authorList>
    </citation>
    <scope>NUCLEOTIDE SEQUENCE [LARGE SCALE GENOMIC DNA]</scope>
    <source>
        <strain evidence="5 6">NCIMB 14900</strain>
    </source>
</reference>
<dbReference type="InterPro" id="IPR027417">
    <property type="entry name" value="P-loop_NTPase"/>
</dbReference>
<protein>
    <submittedName>
        <fullName evidence="5">ABC transporter ATP-binding protein</fullName>
    </submittedName>
</protein>
<organism evidence="5 6">
    <name type="scientific">Amycolatopsis rhabdoformis</name>
    <dbReference type="NCBI Taxonomy" id="1448059"/>
    <lineage>
        <taxon>Bacteria</taxon>
        <taxon>Bacillati</taxon>
        <taxon>Actinomycetota</taxon>
        <taxon>Actinomycetes</taxon>
        <taxon>Pseudonocardiales</taxon>
        <taxon>Pseudonocardiaceae</taxon>
        <taxon>Amycolatopsis</taxon>
    </lineage>
</organism>
<evidence type="ECO:0000259" key="4">
    <source>
        <dbReference type="PROSITE" id="PS50893"/>
    </source>
</evidence>
<dbReference type="PANTHER" id="PTHR42788">
    <property type="entry name" value="TAURINE IMPORT ATP-BINDING PROTEIN-RELATED"/>
    <property type="match status" value="1"/>
</dbReference>
<name>A0ABZ1ICL3_9PSEU</name>
<dbReference type="Proteomes" id="UP001330812">
    <property type="component" value="Chromosome"/>
</dbReference>
<evidence type="ECO:0000256" key="3">
    <source>
        <dbReference type="ARBA" id="ARBA00022840"/>
    </source>
</evidence>
<dbReference type="PROSITE" id="PS00211">
    <property type="entry name" value="ABC_TRANSPORTER_1"/>
    <property type="match status" value="1"/>
</dbReference>
<gene>
    <name evidence="5" type="ORF">VSH64_08800</name>
</gene>
<evidence type="ECO:0000313" key="5">
    <source>
        <dbReference type="EMBL" id="WSE32205.1"/>
    </source>
</evidence>
<dbReference type="RefSeq" id="WP_326835013.1">
    <property type="nucleotide sequence ID" value="NZ_CP142149.1"/>
</dbReference>
<dbReference type="InterPro" id="IPR050166">
    <property type="entry name" value="ABC_transporter_ATP-bind"/>
</dbReference>
<evidence type="ECO:0000256" key="2">
    <source>
        <dbReference type="ARBA" id="ARBA00022741"/>
    </source>
</evidence>
<dbReference type="InterPro" id="IPR017871">
    <property type="entry name" value="ABC_transporter-like_CS"/>
</dbReference>
<keyword evidence="1" id="KW-0813">Transport</keyword>
<dbReference type="SUPFAM" id="SSF52540">
    <property type="entry name" value="P-loop containing nucleoside triphosphate hydrolases"/>
    <property type="match status" value="1"/>
</dbReference>
<accession>A0ABZ1ICL3</accession>
<keyword evidence="6" id="KW-1185">Reference proteome</keyword>
<dbReference type="PROSITE" id="PS50893">
    <property type="entry name" value="ABC_TRANSPORTER_2"/>
    <property type="match status" value="1"/>
</dbReference>
<keyword evidence="2" id="KW-0547">Nucleotide-binding</keyword>
<dbReference type="GO" id="GO:0005524">
    <property type="term" value="F:ATP binding"/>
    <property type="evidence" value="ECO:0007669"/>
    <property type="project" value="UniProtKB-KW"/>
</dbReference>
<dbReference type="SMART" id="SM00382">
    <property type="entry name" value="AAA"/>
    <property type="match status" value="1"/>
</dbReference>
<feature type="domain" description="ABC transporter" evidence="4">
    <location>
        <begin position="23"/>
        <end position="264"/>
    </location>
</feature>
<dbReference type="Pfam" id="PF00005">
    <property type="entry name" value="ABC_tran"/>
    <property type="match status" value="1"/>
</dbReference>
<dbReference type="InterPro" id="IPR003593">
    <property type="entry name" value="AAA+_ATPase"/>
</dbReference>
<keyword evidence="3 5" id="KW-0067">ATP-binding</keyword>
<proteinExistence type="predicted"/>
<sequence>MCPEVVARPDFGGASVALGGAGLTLAGIGKDFPDRSGAPGGLIALDGVDLTVRPGEFVAVVGPSGCGKTTLLRLIAGMTDPSRGSIVVGAGEVRDARTGFVFQHASLYPWRTVLQNVAFGLELRAREPRRSRRTRRAVRARAAELVELVGLGGFESYFPHQISGGMQQRANLARALAIAPELLLMDEPFSALDAQTREELQIELQRIAVEANTTTVFVTHDIGEALYLADRVVVLTGRPGRIKEVLTCPTARPRPLSYQVSHEFLGLRDRAWSLVHRD</sequence>
<dbReference type="EMBL" id="CP142149">
    <property type="protein sequence ID" value="WSE32205.1"/>
    <property type="molecule type" value="Genomic_DNA"/>
</dbReference>
<dbReference type="PANTHER" id="PTHR42788:SF13">
    <property type="entry name" value="ALIPHATIC SULFONATES IMPORT ATP-BINDING PROTEIN SSUB"/>
    <property type="match status" value="1"/>
</dbReference>
<evidence type="ECO:0000256" key="1">
    <source>
        <dbReference type="ARBA" id="ARBA00022448"/>
    </source>
</evidence>
<evidence type="ECO:0000313" key="6">
    <source>
        <dbReference type="Proteomes" id="UP001330812"/>
    </source>
</evidence>
<dbReference type="Gene3D" id="3.40.50.300">
    <property type="entry name" value="P-loop containing nucleotide triphosphate hydrolases"/>
    <property type="match status" value="1"/>
</dbReference>